<comment type="caution">
    <text evidence="2">The sequence shown here is derived from an EMBL/GenBank/DDBJ whole genome shotgun (WGS) entry which is preliminary data.</text>
</comment>
<evidence type="ECO:0000313" key="2">
    <source>
        <dbReference type="EMBL" id="KAF7287234.1"/>
    </source>
</evidence>
<evidence type="ECO:0000313" key="3">
    <source>
        <dbReference type="Proteomes" id="UP000625711"/>
    </source>
</evidence>
<accession>A0A834MPE5</accession>
<dbReference type="Proteomes" id="UP000625711">
    <property type="component" value="Unassembled WGS sequence"/>
</dbReference>
<sequence length="105" mass="12276">MMQEEKPQLTNSNTSRMEEINPHPRPMAYELHLQHQLRELDSTTNDRKSILIKTIPSPRVLRRMSPLLSNWNPFPRPLPRDPLSRRLLSRPFEAASSPRAIDIVD</sequence>
<reference evidence="2" key="1">
    <citation type="submission" date="2020-08" db="EMBL/GenBank/DDBJ databases">
        <title>Genome sequencing and assembly of the red palm weevil Rhynchophorus ferrugineus.</title>
        <authorList>
            <person name="Dias G.B."/>
            <person name="Bergman C.M."/>
            <person name="Manee M."/>
        </authorList>
    </citation>
    <scope>NUCLEOTIDE SEQUENCE</scope>
    <source>
        <strain evidence="2">AA-2017</strain>
        <tissue evidence="2">Whole larva</tissue>
    </source>
</reference>
<feature type="region of interest" description="Disordered" evidence="1">
    <location>
        <begin position="1"/>
        <end position="22"/>
    </location>
</feature>
<keyword evidence="3" id="KW-1185">Reference proteome</keyword>
<evidence type="ECO:0000256" key="1">
    <source>
        <dbReference type="SAM" id="MobiDB-lite"/>
    </source>
</evidence>
<organism evidence="2 3">
    <name type="scientific">Rhynchophorus ferrugineus</name>
    <name type="common">Red palm weevil</name>
    <name type="synonym">Curculio ferrugineus</name>
    <dbReference type="NCBI Taxonomy" id="354439"/>
    <lineage>
        <taxon>Eukaryota</taxon>
        <taxon>Metazoa</taxon>
        <taxon>Ecdysozoa</taxon>
        <taxon>Arthropoda</taxon>
        <taxon>Hexapoda</taxon>
        <taxon>Insecta</taxon>
        <taxon>Pterygota</taxon>
        <taxon>Neoptera</taxon>
        <taxon>Endopterygota</taxon>
        <taxon>Coleoptera</taxon>
        <taxon>Polyphaga</taxon>
        <taxon>Cucujiformia</taxon>
        <taxon>Curculionidae</taxon>
        <taxon>Dryophthorinae</taxon>
        <taxon>Rhynchophorus</taxon>
    </lineage>
</organism>
<dbReference type="AlphaFoldDB" id="A0A834MPE5"/>
<dbReference type="EMBL" id="JAACXV010000015">
    <property type="protein sequence ID" value="KAF7287234.1"/>
    <property type="molecule type" value="Genomic_DNA"/>
</dbReference>
<gene>
    <name evidence="2" type="ORF">GWI33_002053</name>
</gene>
<proteinExistence type="predicted"/>
<protein>
    <submittedName>
        <fullName evidence="2">Uncharacterized protein</fullName>
    </submittedName>
</protein>
<name>A0A834MPE5_RHYFE</name>